<dbReference type="GO" id="GO:0005886">
    <property type="term" value="C:plasma membrane"/>
    <property type="evidence" value="ECO:0007669"/>
    <property type="project" value="UniProtKB-SubCell"/>
</dbReference>
<evidence type="ECO:0000256" key="4">
    <source>
        <dbReference type="ARBA" id="ARBA00022443"/>
    </source>
</evidence>
<keyword evidence="6" id="KW-0963">Cytoplasm</keyword>
<evidence type="ECO:0000256" key="1">
    <source>
        <dbReference type="ARBA" id="ARBA00004236"/>
    </source>
</evidence>
<dbReference type="InterPro" id="IPR019734">
    <property type="entry name" value="TPR_rpt"/>
</dbReference>
<dbReference type="PANTHER" id="PTHR15175">
    <property type="entry name" value="NEUTROPHIL CYTOSOLIC FACTOR 2, NEUTROPHIL NADPH OXIDASE FACTOR 2"/>
    <property type="match status" value="1"/>
</dbReference>
<gene>
    <name evidence="16 18" type="primary">NOXA1</name>
</gene>
<keyword evidence="5" id="KW-1003">Cell membrane</keyword>
<reference evidence="16" key="3">
    <citation type="submission" date="2025-09" db="UniProtKB">
        <authorList>
            <consortium name="Ensembl"/>
        </authorList>
    </citation>
    <scope>IDENTIFICATION</scope>
    <source>
        <strain evidence="16">Thoroughbred</strain>
    </source>
</reference>
<comment type="subcellular location">
    <subcellularLocation>
        <location evidence="1">Cell membrane</location>
    </subcellularLocation>
    <subcellularLocation>
        <location evidence="2">Cytoplasm</location>
    </subcellularLocation>
</comment>
<dbReference type="SUPFAM" id="SSF50044">
    <property type="entry name" value="SH3-domain"/>
    <property type="match status" value="1"/>
</dbReference>
<dbReference type="SMART" id="SM00666">
    <property type="entry name" value="PB1"/>
    <property type="match status" value="1"/>
</dbReference>
<evidence type="ECO:0000313" key="18">
    <source>
        <dbReference type="VGNC" id="VGNC:20825"/>
    </source>
</evidence>
<keyword evidence="7" id="KW-0677">Repeat</keyword>
<organism evidence="16 17">
    <name type="scientific">Equus caballus</name>
    <name type="common">Horse</name>
    <dbReference type="NCBI Taxonomy" id="9796"/>
    <lineage>
        <taxon>Eukaryota</taxon>
        <taxon>Metazoa</taxon>
        <taxon>Chordata</taxon>
        <taxon>Craniata</taxon>
        <taxon>Vertebrata</taxon>
        <taxon>Euteleostomi</taxon>
        <taxon>Mammalia</taxon>
        <taxon>Eutheria</taxon>
        <taxon>Laurasiatheria</taxon>
        <taxon>Perissodactyla</taxon>
        <taxon>Equidae</taxon>
        <taxon>Equus</taxon>
    </lineage>
</organism>
<dbReference type="GO" id="GO:0005737">
    <property type="term" value="C:cytoplasm"/>
    <property type="evidence" value="ECO:0007669"/>
    <property type="project" value="UniProtKB-SubCell"/>
</dbReference>
<feature type="domain" description="PB1" evidence="15">
    <location>
        <begin position="384"/>
        <end position="464"/>
    </location>
</feature>
<dbReference type="PANTHER" id="PTHR15175:SF4">
    <property type="entry name" value="NADPH OXIDASE ACTIVATOR 1"/>
    <property type="match status" value="1"/>
</dbReference>
<dbReference type="FunFam" id="1.25.40.10:FF:000017">
    <property type="entry name" value="NADPH oxidase regulator NoxR"/>
    <property type="match status" value="1"/>
</dbReference>
<keyword evidence="4 12" id="KW-0728">SH3 domain</keyword>
<dbReference type="SUPFAM" id="SSF48452">
    <property type="entry name" value="TPR-like"/>
    <property type="match status" value="1"/>
</dbReference>
<comment type="similarity">
    <text evidence="3">Belongs to the NCF2/NOXA1 family.</text>
</comment>
<dbReference type="CDD" id="cd06411">
    <property type="entry name" value="PB1_p51"/>
    <property type="match status" value="1"/>
</dbReference>
<evidence type="ECO:0000259" key="15">
    <source>
        <dbReference type="PROSITE" id="PS51745"/>
    </source>
</evidence>
<feature type="region of interest" description="Disordered" evidence="13">
    <location>
        <begin position="214"/>
        <end position="258"/>
    </location>
</feature>
<dbReference type="AlphaFoldDB" id="A0A3Q2HSU1"/>
<evidence type="ECO:0000256" key="9">
    <source>
        <dbReference type="ARBA" id="ARBA00023136"/>
    </source>
</evidence>
<dbReference type="PRINTS" id="PR00499">
    <property type="entry name" value="P67PHOX"/>
</dbReference>
<dbReference type="SMART" id="SM00028">
    <property type="entry name" value="TPR"/>
    <property type="match status" value="3"/>
</dbReference>
<evidence type="ECO:0000256" key="8">
    <source>
        <dbReference type="ARBA" id="ARBA00022803"/>
    </source>
</evidence>
<feature type="region of interest" description="Disordered" evidence="13">
    <location>
        <begin position="279"/>
        <end position="346"/>
    </location>
</feature>
<evidence type="ECO:0000256" key="5">
    <source>
        <dbReference type="ARBA" id="ARBA00022475"/>
    </source>
</evidence>
<evidence type="ECO:0000256" key="6">
    <source>
        <dbReference type="ARBA" id="ARBA00022490"/>
    </source>
</evidence>
<feature type="domain" description="SH3" evidence="14">
    <location>
        <begin position="468"/>
        <end position="527"/>
    </location>
</feature>
<dbReference type="GeneTree" id="ENSGT00530000063843"/>
<dbReference type="Proteomes" id="UP000002281">
    <property type="component" value="Chromosome 25"/>
</dbReference>
<evidence type="ECO:0000256" key="2">
    <source>
        <dbReference type="ARBA" id="ARBA00004496"/>
    </source>
</evidence>
<accession>A0A3Q2HSU1</accession>
<proteinExistence type="inferred from homology"/>
<evidence type="ECO:0000256" key="12">
    <source>
        <dbReference type="PROSITE-ProRule" id="PRU00192"/>
    </source>
</evidence>
<comment type="function">
    <text evidence="10">Functions as an activator of NOX1, a superoxide-producing NADPH oxidase. Functions in the production of reactive oxygen species (ROS) which participate in a variety of biological processes including host defense, hormone biosynthesis, oxygen sensing and signal transduction. May also activate CYBB/gp91phox and NOX3.</text>
</comment>
<dbReference type="Gene3D" id="3.10.20.90">
    <property type="entry name" value="Phosphatidylinositol 3-kinase Catalytic Subunit, Chain A, domain 1"/>
    <property type="match status" value="1"/>
</dbReference>
<evidence type="ECO:0000259" key="14">
    <source>
        <dbReference type="PROSITE" id="PS50002"/>
    </source>
</evidence>
<dbReference type="InterPro" id="IPR053793">
    <property type="entry name" value="PB1-like"/>
</dbReference>
<dbReference type="FunFam" id="2.30.30.40:FF:000212">
    <property type="entry name" value="NADPH oxidase activator 1"/>
    <property type="match status" value="1"/>
</dbReference>
<dbReference type="FunFam" id="3.10.20.90:FF:000233">
    <property type="entry name" value="Predicted NADPH oxidase activator 1"/>
    <property type="match status" value="1"/>
</dbReference>
<reference evidence="16" key="2">
    <citation type="submission" date="2025-08" db="UniProtKB">
        <authorList>
            <consortium name="Ensembl"/>
        </authorList>
    </citation>
    <scope>IDENTIFICATION</scope>
    <source>
        <strain evidence="16">Thoroughbred</strain>
    </source>
</reference>
<evidence type="ECO:0000256" key="13">
    <source>
        <dbReference type="SAM" id="MobiDB-lite"/>
    </source>
</evidence>
<evidence type="ECO:0000256" key="7">
    <source>
        <dbReference type="ARBA" id="ARBA00022737"/>
    </source>
</evidence>
<dbReference type="VGNC" id="VGNC:20825">
    <property type="gene designation" value="NOXA1"/>
</dbReference>
<keyword evidence="17" id="KW-1185">Reference proteome</keyword>
<evidence type="ECO:0000256" key="10">
    <source>
        <dbReference type="ARBA" id="ARBA00055211"/>
    </source>
</evidence>
<sequence length="527" mass="57001">MPSLGDQVRDWHQGAQAVARGDWSCALRLFSGIPEPPARMCFNVGCVHLLAGDPEAALRAFDQAVTKDACMAVGFFQRGVANFQLERFQEALSDFRLALAQLRGNATIDYTQLGLRFQLQAWEVLFNVAAAQCGLGLWAEATHSLEEAISKGPEGARNSLDTALGQVQKQAPLQPRRVPRGEVFRPQRRHLEHLEPVDFLGKAKVVTSSIPEDQHKGVWRQRPQVQDTAGETRPGTAPRAGETGPCRAGTPHGPRMPPDAEMIPCDKWRPHVEQAGKQVPPGLLAAGGSSPGPSEDPAGAGVRSTGPLVTHTPQGREGPRDPADEAFQALSPGSLHPLSPCPPPRRKPTLVRPWAWRPGASETNCHLPTWPQGMAAEDPEALVTITVQCAFTLALKAPRGADVSSLRALLSRALPHQAQQGQLSYRDPSDDGHWVPLCGEEVLQRAWRDVAGGPGGLRIQCRGVGGRPVLYQVVAQHSYRAQGPEDLDLQPGDTVDVLCEVDQEWLEGHCDSRVGIFPKCFVVQAGC</sequence>
<evidence type="ECO:0000313" key="16">
    <source>
        <dbReference type="Ensembl" id="ENSECAP00000038240.2"/>
    </source>
</evidence>
<dbReference type="InterPro" id="IPR000270">
    <property type="entry name" value="PB1_dom"/>
</dbReference>
<evidence type="ECO:0000256" key="11">
    <source>
        <dbReference type="ARBA" id="ARBA00074413"/>
    </source>
</evidence>
<dbReference type="SMART" id="SM00326">
    <property type="entry name" value="SH3"/>
    <property type="match status" value="1"/>
</dbReference>
<dbReference type="InterPro" id="IPR036028">
    <property type="entry name" value="SH3-like_dom_sf"/>
</dbReference>
<protein>
    <recommendedName>
        <fullName evidence="11">NADPH oxidase activator 1</fullName>
    </recommendedName>
</protein>
<dbReference type="InterPro" id="IPR011990">
    <property type="entry name" value="TPR-like_helical_dom_sf"/>
</dbReference>
<dbReference type="Ensembl" id="ENSECAT00000065494.3">
    <property type="protein sequence ID" value="ENSECAP00000038240.2"/>
    <property type="gene ID" value="ENSECAG00000018904.4"/>
</dbReference>
<dbReference type="Pfam" id="PF00564">
    <property type="entry name" value="PB1"/>
    <property type="match status" value="1"/>
</dbReference>
<dbReference type="Bgee" id="ENSECAG00000018904">
    <property type="expression patterns" value="Expressed in epithelium of bronchus and 20 other cell types or tissues"/>
</dbReference>
<dbReference type="InterPro" id="IPR001452">
    <property type="entry name" value="SH3_domain"/>
</dbReference>
<dbReference type="Gene3D" id="2.30.30.40">
    <property type="entry name" value="SH3 Domains"/>
    <property type="match status" value="1"/>
</dbReference>
<keyword evidence="8" id="KW-0802">TPR repeat</keyword>
<name>A0A3Q2HSU1_HORSE</name>
<keyword evidence="9" id="KW-0472">Membrane</keyword>
<evidence type="ECO:0000256" key="3">
    <source>
        <dbReference type="ARBA" id="ARBA00008051"/>
    </source>
</evidence>
<dbReference type="InterPro" id="IPR051864">
    <property type="entry name" value="NCF2_NOXA1"/>
</dbReference>
<dbReference type="PROSITE" id="PS50002">
    <property type="entry name" value="SH3"/>
    <property type="match status" value="1"/>
</dbReference>
<dbReference type="SUPFAM" id="SSF54277">
    <property type="entry name" value="CAD &amp; PB1 domains"/>
    <property type="match status" value="1"/>
</dbReference>
<reference evidence="16 17" key="1">
    <citation type="journal article" date="2009" name="Science">
        <title>Genome sequence, comparative analysis, and population genetics of the domestic horse.</title>
        <authorList>
            <consortium name="Broad Institute Genome Sequencing Platform"/>
            <consortium name="Broad Institute Whole Genome Assembly Team"/>
            <person name="Wade C.M."/>
            <person name="Giulotto E."/>
            <person name="Sigurdsson S."/>
            <person name="Zoli M."/>
            <person name="Gnerre S."/>
            <person name="Imsland F."/>
            <person name="Lear T.L."/>
            <person name="Adelson D.L."/>
            <person name="Bailey E."/>
            <person name="Bellone R.R."/>
            <person name="Bloecker H."/>
            <person name="Distl O."/>
            <person name="Edgar R.C."/>
            <person name="Garber M."/>
            <person name="Leeb T."/>
            <person name="Mauceli E."/>
            <person name="MacLeod J.N."/>
            <person name="Penedo M.C.T."/>
            <person name="Raison J.M."/>
            <person name="Sharpe T."/>
            <person name="Vogel J."/>
            <person name="Andersson L."/>
            <person name="Antczak D.F."/>
            <person name="Biagi T."/>
            <person name="Binns M.M."/>
            <person name="Chowdhary B.P."/>
            <person name="Coleman S.J."/>
            <person name="Della Valle G."/>
            <person name="Fryc S."/>
            <person name="Guerin G."/>
            <person name="Hasegawa T."/>
            <person name="Hill E.W."/>
            <person name="Jurka J."/>
            <person name="Kiialainen A."/>
            <person name="Lindgren G."/>
            <person name="Liu J."/>
            <person name="Magnani E."/>
            <person name="Mickelson J.R."/>
            <person name="Murray J."/>
            <person name="Nergadze S.G."/>
            <person name="Onofrio R."/>
            <person name="Pedroni S."/>
            <person name="Piras M.F."/>
            <person name="Raudsepp T."/>
            <person name="Rocchi M."/>
            <person name="Roeed K.H."/>
            <person name="Ryder O.A."/>
            <person name="Searle S."/>
            <person name="Skow L."/>
            <person name="Swinburne J.E."/>
            <person name="Syvaenen A.C."/>
            <person name="Tozaki T."/>
            <person name="Valberg S.J."/>
            <person name="Vaudin M."/>
            <person name="White J.R."/>
            <person name="Zody M.C."/>
            <person name="Lander E.S."/>
            <person name="Lindblad-Toh K."/>
        </authorList>
    </citation>
    <scope>NUCLEOTIDE SEQUENCE [LARGE SCALE GENOMIC DNA]</scope>
    <source>
        <strain evidence="16 17">Thoroughbred</strain>
    </source>
</reference>
<dbReference type="Gene3D" id="1.25.40.10">
    <property type="entry name" value="Tetratricopeptide repeat domain"/>
    <property type="match status" value="1"/>
</dbReference>
<dbReference type="GO" id="GO:0016176">
    <property type="term" value="F:superoxide-generating NADPH oxidase activator activity"/>
    <property type="evidence" value="ECO:0007669"/>
    <property type="project" value="UniProtKB-ARBA"/>
</dbReference>
<evidence type="ECO:0000313" key="17">
    <source>
        <dbReference type="Proteomes" id="UP000002281"/>
    </source>
</evidence>
<dbReference type="Pfam" id="PF00018">
    <property type="entry name" value="SH3_1"/>
    <property type="match status" value="1"/>
</dbReference>
<dbReference type="GO" id="GO:0006801">
    <property type="term" value="P:superoxide metabolic process"/>
    <property type="evidence" value="ECO:0007669"/>
    <property type="project" value="UniProtKB-ARBA"/>
</dbReference>
<dbReference type="PROSITE" id="PS51745">
    <property type="entry name" value="PB1"/>
    <property type="match status" value="1"/>
</dbReference>